<reference evidence="2 3" key="1">
    <citation type="submission" date="2016-12" db="EMBL/GenBank/DDBJ databases">
        <title>Diversity of luminous bacteria.</title>
        <authorList>
            <person name="Yoshizawa S."/>
            <person name="Kogure K."/>
        </authorList>
    </citation>
    <scope>NUCLEOTIDE SEQUENCE [LARGE SCALE GENOMIC DNA]</scope>
    <source>
        <strain evidence="2 3">LC1-200</strain>
    </source>
</reference>
<keyword evidence="2" id="KW-0378">Hydrolase</keyword>
<dbReference type="RefSeq" id="WP_105061850.1">
    <property type="nucleotide sequence ID" value="NZ_MSCJ01000003.1"/>
</dbReference>
<dbReference type="InterPro" id="IPR003607">
    <property type="entry name" value="HD/PDEase_dom"/>
</dbReference>
<evidence type="ECO:0000313" key="3">
    <source>
        <dbReference type="Proteomes" id="UP000238730"/>
    </source>
</evidence>
<dbReference type="AlphaFoldDB" id="A0A2S7VKJ0"/>
<dbReference type="CDD" id="cd00077">
    <property type="entry name" value="HDc"/>
    <property type="match status" value="1"/>
</dbReference>
<name>A0A2S7VKJ0_PHOAN</name>
<dbReference type="EMBL" id="MSCJ01000003">
    <property type="protein sequence ID" value="PQJ62011.1"/>
    <property type="molecule type" value="Genomic_DNA"/>
</dbReference>
<dbReference type="SMART" id="SM00471">
    <property type="entry name" value="HDc"/>
    <property type="match status" value="1"/>
</dbReference>
<dbReference type="GO" id="GO:0016787">
    <property type="term" value="F:hydrolase activity"/>
    <property type="evidence" value="ECO:0007669"/>
    <property type="project" value="UniProtKB-KW"/>
</dbReference>
<accession>A0A2S7VKJ0</accession>
<dbReference type="PANTHER" id="PTHR33594:SF1">
    <property type="entry name" value="HD_PDEASE DOMAIN-CONTAINING PROTEIN"/>
    <property type="match status" value="1"/>
</dbReference>
<dbReference type="Gene3D" id="1.10.3210.50">
    <property type="match status" value="1"/>
</dbReference>
<proteinExistence type="predicted"/>
<dbReference type="SUPFAM" id="SSF109604">
    <property type="entry name" value="HD-domain/PDEase-like"/>
    <property type="match status" value="1"/>
</dbReference>
<evidence type="ECO:0000313" key="2">
    <source>
        <dbReference type="EMBL" id="PQJ62011.1"/>
    </source>
</evidence>
<dbReference type="PANTHER" id="PTHR33594">
    <property type="entry name" value="SUPERFAMILY HYDROLASE, PUTATIVE (AFU_ORTHOLOGUE AFUA_1G03035)-RELATED"/>
    <property type="match status" value="1"/>
</dbReference>
<gene>
    <name evidence="2" type="ORF">BTO08_17285</name>
</gene>
<dbReference type="Proteomes" id="UP000238730">
    <property type="component" value="Unassembled WGS sequence"/>
</dbReference>
<feature type="domain" description="HD" evidence="1">
    <location>
        <begin position="25"/>
        <end position="129"/>
    </location>
</feature>
<sequence>MHLKTLESILMTKLELLNSADAAHDKAHVLRVVKVAKQLAKQEQARLNITLAAAYLHDCVAVAKNDPRRKQASILAANKAIEFLSEKKLLVEHHDEIHHAIVAHSFSADIKPLTLEAKIVQDADRLDALGAIGLTRCIQVGTSLGRPLYALDDPFCQKRQPDDTTYTLDHFYIKLLGLADTMQTDAAKIEAVKRIEFMKSYLLQLESEIG</sequence>
<dbReference type="OrthoDB" id="9797344at2"/>
<dbReference type="InterPro" id="IPR006674">
    <property type="entry name" value="HD_domain"/>
</dbReference>
<dbReference type="Pfam" id="PF01966">
    <property type="entry name" value="HD"/>
    <property type="match status" value="1"/>
</dbReference>
<organism evidence="2 3">
    <name type="scientific">Photobacterium angustum</name>
    <dbReference type="NCBI Taxonomy" id="661"/>
    <lineage>
        <taxon>Bacteria</taxon>
        <taxon>Pseudomonadati</taxon>
        <taxon>Pseudomonadota</taxon>
        <taxon>Gammaproteobacteria</taxon>
        <taxon>Vibrionales</taxon>
        <taxon>Vibrionaceae</taxon>
        <taxon>Photobacterium</taxon>
    </lineage>
</organism>
<dbReference type="PROSITE" id="PS51831">
    <property type="entry name" value="HD"/>
    <property type="match status" value="1"/>
</dbReference>
<comment type="caution">
    <text evidence="2">The sequence shown here is derived from an EMBL/GenBank/DDBJ whole genome shotgun (WGS) entry which is preliminary data.</text>
</comment>
<protein>
    <submittedName>
        <fullName evidence="2">Phosphohydrolase</fullName>
    </submittedName>
</protein>
<evidence type="ECO:0000259" key="1">
    <source>
        <dbReference type="PROSITE" id="PS51831"/>
    </source>
</evidence>